<dbReference type="PANTHER" id="PTHR19848:SF8">
    <property type="entry name" value="F-BOX AND WD REPEAT DOMAIN CONTAINING 7"/>
    <property type="match status" value="1"/>
</dbReference>
<dbReference type="InterPro" id="IPR019775">
    <property type="entry name" value="WD40_repeat_CS"/>
</dbReference>
<name>A0A150GFL4_GONPE</name>
<comment type="caution">
    <text evidence="4">The sequence shown here is derived from an EMBL/GenBank/DDBJ whole genome shotgun (WGS) entry which is preliminary data.</text>
</comment>
<evidence type="ECO:0000313" key="4">
    <source>
        <dbReference type="EMBL" id="KXZ48647.1"/>
    </source>
</evidence>
<proteinExistence type="predicted"/>
<reference evidence="5" key="1">
    <citation type="journal article" date="2016" name="Nat. Commun.">
        <title>The Gonium pectorale genome demonstrates co-option of cell cycle regulation during the evolution of multicellularity.</title>
        <authorList>
            <person name="Hanschen E.R."/>
            <person name="Marriage T.N."/>
            <person name="Ferris P.J."/>
            <person name="Hamaji T."/>
            <person name="Toyoda A."/>
            <person name="Fujiyama A."/>
            <person name="Neme R."/>
            <person name="Noguchi H."/>
            <person name="Minakuchi Y."/>
            <person name="Suzuki M."/>
            <person name="Kawai-Toyooka H."/>
            <person name="Smith D.R."/>
            <person name="Sparks H."/>
            <person name="Anderson J."/>
            <person name="Bakaric R."/>
            <person name="Luria V."/>
            <person name="Karger A."/>
            <person name="Kirschner M.W."/>
            <person name="Durand P.M."/>
            <person name="Michod R.E."/>
            <person name="Nozaki H."/>
            <person name="Olson B.J."/>
        </authorList>
    </citation>
    <scope>NUCLEOTIDE SEQUENCE [LARGE SCALE GENOMIC DNA]</scope>
    <source>
        <strain evidence="5">NIES-2863</strain>
    </source>
</reference>
<dbReference type="Gene3D" id="2.130.10.10">
    <property type="entry name" value="YVTN repeat-like/Quinoprotein amine dehydrogenase"/>
    <property type="match status" value="1"/>
</dbReference>
<feature type="repeat" description="WD" evidence="3">
    <location>
        <begin position="11"/>
        <end position="53"/>
    </location>
</feature>
<dbReference type="SMART" id="SM00320">
    <property type="entry name" value="WD40"/>
    <property type="match status" value="2"/>
</dbReference>
<evidence type="ECO:0000256" key="2">
    <source>
        <dbReference type="ARBA" id="ARBA00022737"/>
    </source>
</evidence>
<sequence>MAPQARAVADFQAHERDVWCVAFDPTDGNLLATCSYDGTAAVWDLNDLRSPRRAASLRGHRGDVRCIAWRVAQRPTGGTAAAAATASSPLPPAAEGAEGAEAMAMATGAAAAGASPPLFDKWLVTAGRDATVRLWSYSEAVRRQEMSYMCPWALNT</sequence>
<dbReference type="PROSITE" id="PS50082">
    <property type="entry name" value="WD_REPEATS_2"/>
    <property type="match status" value="1"/>
</dbReference>
<keyword evidence="2" id="KW-0677">Repeat</keyword>
<keyword evidence="1 3" id="KW-0853">WD repeat</keyword>
<evidence type="ECO:0000256" key="1">
    <source>
        <dbReference type="ARBA" id="ARBA00022574"/>
    </source>
</evidence>
<dbReference type="STRING" id="33097.A0A150GFL4"/>
<dbReference type="OrthoDB" id="2161379at2759"/>
<protein>
    <submittedName>
        <fullName evidence="4">Uncharacterized protein</fullName>
    </submittedName>
</protein>
<dbReference type="SUPFAM" id="SSF50978">
    <property type="entry name" value="WD40 repeat-like"/>
    <property type="match status" value="1"/>
</dbReference>
<dbReference type="InterPro" id="IPR001680">
    <property type="entry name" value="WD40_rpt"/>
</dbReference>
<dbReference type="PANTHER" id="PTHR19848">
    <property type="entry name" value="WD40 REPEAT PROTEIN"/>
    <property type="match status" value="1"/>
</dbReference>
<organism evidence="4 5">
    <name type="scientific">Gonium pectorale</name>
    <name type="common">Green alga</name>
    <dbReference type="NCBI Taxonomy" id="33097"/>
    <lineage>
        <taxon>Eukaryota</taxon>
        <taxon>Viridiplantae</taxon>
        <taxon>Chlorophyta</taxon>
        <taxon>core chlorophytes</taxon>
        <taxon>Chlorophyceae</taxon>
        <taxon>CS clade</taxon>
        <taxon>Chlamydomonadales</taxon>
        <taxon>Volvocaceae</taxon>
        <taxon>Gonium</taxon>
    </lineage>
</organism>
<gene>
    <name evidence="4" type="ORF">GPECTOR_26g550</name>
</gene>
<dbReference type="AlphaFoldDB" id="A0A150GFL4"/>
<dbReference type="Pfam" id="PF00400">
    <property type="entry name" value="WD40"/>
    <property type="match status" value="2"/>
</dbReference>
<dbReference type="InterPro" id="IPR015943">
    <property type="entry name" value="WD40/YVTN_repeat-like_dom_sf"/>
</dbReference>
<evidence type="ECO:0000256" key="3">
    <source>
        <dbReference type="PROSITE-ProRule" id="PRU00221"/>
    </source>
</evidence>
<dbReference type="InterPro" id="IPR036322">
    <property type="entry name" value="WD40_repeat_dom_sf"/>
</dbReference>
<accession>A0A150GFL4</accession>
<dbReference type="PROSITE" id="PS00678">
    <property type="entry name" value="WD_REPEATS_1"/>
    <property type="match status" value="1"/>
</dbReference>
<keyword evidence="5" id="KW-1185">Reference proteome</keyword>
<evidence type="ECO:0000313" key="5">
    <source>
        <dbReference type="Proteomes" id="UP000075714"/>
    </source>
</evidence>
<dbReference type="Proteomes" id="UP000075714">
    <property type="component" value="Unassembled WGS sequence"/>
</dbReference>
<dbReference type="EMBL" id="LSYV01000027">
    <property type="protein sequence ID" value="KXZ48647.1"/>
    <property type="molecule type" value="Genomic_DNA"/>
</dbReference>
<dbReference type="PROSITE" id="PS50294">
    <property type="entry name" value="WD_REPEATS_REGION"/>
    <property type="match status" value="1"/>
</dbReference>